<dbReference type="InterPro" id="IPR046342">
    <property type="entry name" value="CBS_dom_sf"/>
</dbReference>
<dbReference type="GeneID" id="53315864"/>
<evidence type="ECO:0000256" key="1">
    <source>
        <dbReference type="ARBA" id="ARBA00022737"/>
    </source>
</evidence>
<protein>
    <submittedName>
        <fullName evidence="4">Histidine kinase</fullName>
    </submittedName>
</protein>
<dbReference type="PANTHER" id="PTHR48108">
    <property type="entry name" value="CBS DOMAIN-CONTAINING PROTEIN CBSX2, CHLOROPLASTIC"/>
    <property type="match status" value="1"/>
</dbReference>
<dbReference type="SMART" id="SM00116">
    <property type="entry name" value="CBS"/>
    <property type="match status" value="2"/>
</dbReference>
<dbReference type="PROSITE" id="PS51371">
    <property type="entry name" value="CBS"/>
    <property type="match status" value="2"/>
</dbReference>
<dbReference type="Gene3D" id="3.10.580.10">
    <property type="entry name" value="CBS-domain"/>
    <property type="match status" value="1"/>
</dbReference>
<dbReference type="OrthoDB" id="9807125at2"/>
<keyword evidence="4" id="KW-0418">Kinase</keyword>
<evidence type="ECO:0000313" key="5">
    <source>
        <dbReference type="Proteomes" id="UP000076066"/>
    </source>
</evidence>
<dbReference type="InterPro" id="IPR051462">
    <property type="entry name" value="CBS_domain-containing"/>
</dbReference>
<dbReference type="SUPFAM" id="SSF54631">
    <property type="entry name" value="CBS-domain pair"/>
    <property type="match status" value="1"/>
</dbReference>
<evidence type="ECO:0000259" key="3">
    <source>
        <dbReference type="PROSITE" id="PS51371"/>
    </source>
</evidence>
<dbReference type="KEGG" id="hjo:AY555_01670"/>
<sequence>MPRIVPDVINEQTLAIVSSSLSVRDAARLMAEKGVAAVMITEGTRLKGIMTEQDITKRVVAAQLDPDHTKVGDVMTADPDTLRPGDQAQDALHMMRQHKYRHLPVVDDRGNAVGIVSVRDLYAVVQGELESTIKSCESYIGGDGYGTGG</sequence>
<dbReference type="InterPro" id="IPR000644">
    <property type="entry name" value="CBS_dom"/>
</dbReference>
<evidence type="ECO:0000256" key="2">
    <source>
        <dbReference type="PROSITE-ProRule" id="PRU00703"/>
    </source>
</evidence>
<accession>A0A143DBH0</accession>
<dbReference type="STRING" id="1549855.AY555_01670"/>
<dbReference type="Proteomes" id="UP000076066">
    <property type="component" value="Chromosome"/>
</dbReference>
<keyword evidence="4" id="KW-0808">Transferase</keyword>
<feature type="domain" description="CBS" evidence="3">
    <location>
        <begin position="75"/>
        <end position="131"/>
    </location>
</feature>
<dbReference type="RefSeq" id="WP_066132580.1">
    <property type="nucleotide sequence ID" value="NZ_CP014525.1"/>
</dbReference>
<proteinExistence type="predicted"/>
<name>A0A143DBH0_9PROT</name>
<gene>
    <name evidence="4" type="ORF">AY555_01670</name>
</gene>
<dbReference type="PANTHER" id="PTHR48108:SF26">
    <property type="entry name" value="CBS DOMAIN-CONTAINING PROTEIN DDB_G0289609"/>
    <property type="match status" value="1"/>
</dbReference>
<keyword evidence="1" id="KW-0677">Repeat</keyword>
<organism evidence="4 5">
    <name type="scientific">Haematospirillum jordaniae</name>
    <dbReference type="NCBI Taxonomy" id="1549855"/>
    <lineage>
        <taxon>Bacteria</taxon>
        <taxon>Pseudomonadati</taxon>
        <taxon>Pseudomonadota</taxon>
        <taxon>Alphaproteobacteria</taxon>
        <taxon>Rhodospirillales</taxon>
        <taxon>Novispirillaceae</taxon>
        <taxon>Haematospirillum</taxon>
    </lineage>
</organism>
<reference evidence="4 5" key="1">
    <citation type="submission" date="2016-02" db="EMBL/GenBank/DDBJ databases">
        <title>Complete Genome of H5569, the type strain of the newly described species Haematospirillium jordaniae.</title>
        <authorList>
            <person name="Nicholson A.C."/>
            <person name="Humrighouse B.W."/>
            <person name="Loparov V."/>
            <person name="McQuiston J.R."/>
        </authorList>
    </citation>
    <scope>NUCLEOTIDE SEQUENCE [LARGE SCALE GENOMIC DNA]</scope>
    <source>
        <strain evidence="4 5">H5569</strain>
    </source>
</reference>
<dbReference type="GO" id="GO:0016301">
    <property type="term" value="F:kinase activity"/>
    <property type="evidence" value="ECO:0007669"/>
    <property type="project" value="UniProtKB-KW"/>
</dbReference>
<keyword evidence="2" id="KW-0129">CBS domain</keyword>
<dbReference type="Pfam" id="PF00571">
    <property type="entry name" value="CBS"/>
    <property type="match status" value="2"/>
</dbReference>
<dbReference type="EMBL" id="CP014525">
    <property type="protein sequence ID" value="AMW34091.1"/>
    <property type="molecule type" value="Genomic_DNA"/>
</dbReference>
<evidence type="ECO:0000313" key="4">
    <source>
        <dbReference type="EMBL" id="AMW34091.1"/>
    </source>
</evidence>
<keyword evidence="5" id="KW-1185">Reference proteome</keyword>
<feature type="domain" description="CBS" evidence="3">
    <location>
        <begin position="9"/>
        <end position="66"/>
    </location>
</feature>
<dbReference type="AlphaFoldDB" id="A0A143DBH0"/>